<protein>
    <submittedName>
        <fullName evidence="2">YfhO family protein</fullName>
    </submittedName>
</protein>
<dbReference type="RefSeq" id="WP_254153472.1">
    <property type="nucleotide sequence ID" value="NZ_JAHESD010000016.1"/>
</dbReference>
<evidence type="ECO:0000313" key="3">
    <source>
        <dbReference type="Proteomes" id="UP000772618"/>
    </source>
</evidence>
<dbReference type="InterPro" id="IPR018580">
    <property type="entry name" value="Uncharacterised_YfhO"/>
</dbReference>
<keyword evidence="3" id="KW-1185">Reference proteome</keyword>
<feature type="transmembrane region" description="Helical" evidence="1">
    <location>
        <begin position="522"/>
        <end position="539"/>
    </location>
</feature>
<feature type="transmembrane region" description="Helical" evidence="1">
    <location>
        <begin position="195"/>
        <end position="215"/>
    </location>
</feature>
<organism evidence="2 3">
    <name type="scientific">Chryseosolibacter indicus</name>
    <dbReference type="NCBI Taxonomy" id="2782351"/>
    <lineage>
        <taxon>Bacteria</taxon>
        <taxon>Pseudomonadati</taxon>
        <taxon>Bacteroidota</taxon>
        <taxon>Cytophagia</taxon>
        <taxon>Cytophagales</taxon>
        <taxon>Chryseotaleaceae</taxon>
        <taxon>Chryseosolibacter</taxon>
    </lineage>
</organism>
<accession>A0ABS5VQT2</accession>
<proteinExistence type="predicted"/>
<dbReference type="Pfam" id="PF09586">
    <property type="entry name" value="YfhO"/>
    <property type="match status" value="1"/>
</dbReference>
<name>A0ABS5VQT2_9BACT</name>
<feature type="transmembrane region" description="Helical" evidence="1">
    <location>
        <begin position="103"/>
        <end position="120"/>
    </location>
</feature>
<feature type="transmembrane region" description="Helical" evidence="1">
    <location>
        <begin position="411"/>
        <end position="434"/>
    </location>
</feature>
<feature type="transmembrane region" description="Helical" evidence="1">
    <location>
        <begin position="446"/>
        <end position="469"/>
    </location>
</feature>
<gene>
    <name evidence="2" type="ORF">KK060_09490</name>
</gene>
<sequence length="824" mass="92527">MKKIRFAEHVLPHIVAIAVFLLVTVFFFNPVFFDNRTLEQHDIQMFQGAAKSIQDYRQQTGEEALWTNSMFGGMPAYMVSVIWGNQTITFLKKIISVGMPHPINNIFIAFLCYYIMLLAFKVRPYLAIAGAIAFGLSSYVIIGLSAGHNARIGAIALMPLVVAGIHLVFSGKRLLGLGVTAAGLALQLRENHIQITYYLVIVVFVYGLIRFIEAVREKNLSYFFKTIGVLLVALLLAAGSYFGQFWSISEYAKYSIRGKSDLAGSTPQQQTADALGMSKSYAFEFSNGILEPLTLLIPNIFGGSSGISFLQDEKSATYRALVNSGDQQLANQLVNFTTGYWGEQRLSAPYYAGAIIVFLFAVGIAFAEKKYVWWLGALAVLSIVLSWGSNFAAFNYLLFDYLPGYNKFRSVTFTLVIILFAMPLLGLLGLEKLWQRGIDKESKRKLLIAFASTGGICLFFLIFGGMLSFTREQEAQLPAWFANALAEDRLSLLRSDAFRSLAFITIVFVILYFDLGKKISTAGLYAFLILIITIDLAIVDKRYFSNDQFKRKRESANFFAMTPADQEILKDKSYYRVYQLNPRNPFDAFNEAKTSYHHNSIGGYHGAKLRRYQEYLDSCFYKEIQKFFAQAQQQNYNFDNLHGFNMLNVKYLPYGTEREAVLVNHSANGNAWFVNDVVKVNSAAEELKQTCDINTKTTAVIDVSRFKLENVATDSTGIIKLTAYKPNYLKYESNSSTGGLAVFSEIYYPKGWIATVDGKETNIYGANYILRAIQIPAGEHAIEFKFQPDVYTVGNKVTMASSWLVLLVLLGSIGWSLKEEKDKD</sequence>
<evidence type="ECO:0000256" key="1">
    <source>
        <dbReference type="SAM" id="Phobius"/>
    </source>
</evidence>
<dbReference type="EMBL" id="JAHESD010000016">
    <property type="protein sequence ID" value="MBT1703511.1"/>
    <property type="molecule type" value="Genomic_DNA"/>
</dbReference>
<comment type="caution">
    <text evidence="2">The sequence shown here is derived from an EMBL/GenBank/DDBJ whole genome shotgun (WGS) entry which is preliminary data.</text>
</comment>
<dbReference type="Proteomes" id="UP000772618">
    <property type="component" value="Unassembled WGS sequence"/>
</dbReference>
<feature type="transmembrane region" description="Helical" evidence="1">
    <location>
        <begin position="497"/>
        <end position="515"/>
    </location>
</feature>
<feature type="transmembrane region" description="Helical" evidence="1">
    <location>
        <begin position="348"/>
        <end position="367"/>
    </location>
</feature>
<feature type="transmembrane region" description="Helical" evidence="1">
    <location>
        <begin position="154"/>
        <end position="175"/>
    </location>
</feature>
<evidence type="ECO:0000313" key="2">
    <source>
        <dbReference type="EMBL" id="MBT1703511.1"/>
    </source>
</evidence>
<feature type="transmembrane region" description="Helical" evidence="1">
    <location>
        <begin position="126"/>
        <end position="147"/>
    </location>
</feature>
<feature type="transmembrane region" description="Helical" evidence="1">
    <location>
        <begin position="374"/>
        <end position="399"/>
    </location>
</feature>
<keyword evidence="1" id="KW-0472">Membrane</keyword>
<dbReference type="PANTHER" id="PTHR38454:SF1">
    <property type="entry name" value="INTEGRAL MEMBRANE PROTEIN"/>
    <property type="match status" value="1"/>
</dbReference>
<reference evidence="2 3" key="1">
    <citation type="submission" date="2021-05" db="EMBL/GenBank/DDBJ databases">
        <title>A Polyphasic approach of four new species of the genus Ohtaekwangia: Ohtaekwangia histidinii sp. nov., Ohtaekwangia cretensis sp. nov., Ohtaekwangia indiensis sp. nov., Ohtaekwangia reichenbachii sp. nov. from diverse environment.</title>
        <authorList>
            <person name="Octaviana S."/>
        </authorList>
    </citation>
    <scope>NUCLEOTIDE SEQUENCE [LARGE SCALE GENOMIC DNA]</scope>
    <source>
        <strain evidence="2 3">PWU20</strain>
    </source>
</reference>
<keyword evidence="1" id="KW-0812">Transmembrane</keyword>
<feature type="transmembrane region" description="Helical" evidence="1">
    <location>
        <begin position="12"/>
        <end position="33"/>
    </location>
</feature>
<keyword evidence="1" id="KW-1133">Transmembrane helix</keyword>
<feature type="transmembrane region" description="Helical" evidence="1">
    <location>
        <begin position="222"/>
        <end position="242"/>
    </location>
</feature>
<dbReference type="PANTHER" id="PTHR38454">
    <property type="entry name" value="INTEGRAL MEMBRANE PROTEIN-RELATED"/>
    <property type="match status" value="1"/>
</dbReference>